<dbReference type="InterPro" id="IPR022234">
    <property type="entry name" value="DUF3759"/>
</dbReference>
<dbReference type="PANTHER" id="PTHR37450:SF1">
    <property type="entry name" value="CIPC PROTEIN"/>
    <property type="match status" value="1"/>
</dbReference>
<dbReference type="Proteomes" id="UP000637239">
    <property type="component" value="Chromosome 5"/>
</dbReference>
<dbReference type="GeneID" id="66983811"/>
<feature type="compositionally biased region" description="Basic and acidic residues" evidence="1">
    <location>
        <begin position="20"/>
        <end position="30"/>
    </location>
</feature>
<dbReference type="EMBL" id="AP024420">
    <property type="protein sequence ID" value="BCR89453.1"/>
    <property type="molecule type" value="Genomic_DNA"/>
</dbReference>
<proteinExistence type="predicted"/>
<reference evidence="2" key="2">
    <citation type="submission" date="2021-02" db="EMBL/GenBank/DDBJ databases">
        <title>Aspergillus chevalieri M1 genome sequence.</title>
        <authorList>
            <person name="Kadooka C."/>
            <person name="Mori K."/>
            <person name="Futagami T."/>
        </authorList>
    </citation>
    <scope>NUCLEOTIDE SEQUENCE</scope>
    <source>
        <strain evidence="2">M1</strain>
    </source>
</reference>
<evidence type="ECO:0008006" key="4">
    <source>
        <dbReference type="Google" id="ProtNLM"/>
    </source>
</evidence>
<protein>
    <recommendedName>
        <fullName evidence="4">CipC-like antibiotic response protein</fullName>
    </recommendedName>
</protein>
<name>A0A7R7VSN1_ASPCH</name>
<sequence length="131" mass="14769">MAWGWDESDKAHRQVYNNENENKHESHLSHEVLAGAASFAGMKAFEDHQRKQGKNVSHSTAKEILAGLAGAEIDKLAETKGLDEADKIKAHHHAKKNAEHLYDDHYVNGHGADEYDPNRYQPHNSFSSRGW</sequence>
<accession>A0A7R7VSN1</accession>
<gene>
    <name evidence="2" type="ORF">ACHE_50651A</name>
</gene>
<feature type="compositionally biased region" description="Basic and acidic residues" evidence="1">
    <location>
        <begin position="96"/>
        <end position="117"/>
    </location>
</feature>
<dbReference type="KEGG" id="ache:ACHE_50651A"/>
<keyword evidence="3" id="KW-1185">Reference proteome</keyword>
<feature type="region of interest" description="Disordered" evidence="1">
    <location>
        <begin position="90"/>
        <end position="131"/>
    </location>
</feature>
<evidence type="ECO:0000313" key="3">
    <source>
        <dbReference type="Proteomes" id="UP000637239"/>
    </source>
</evidence>
<dbReference type="PANTHER" id="PTHR37450">
    <property type="entry name" value="CIPC PROTEIN"/>
    <property type="match status" value="1"/>
</dbReference>
<evidence type="ECO:0000256" key="1">
    <source>
        <dbReference type="SAM" id="MobiDB-lite"/>
    </source>
</evidence>
<dbReference type="RefSeq" id="XP_043137975.1">
    <property type="nucleotide sequence ID" value="XM_043280391.1"/>
</dbReference>
<feature type="region of interest" description="Disordered" evidence="1">
    <location>
        <begin position="1"/>
        <end position="30"/>
    </location>
</feature>
<dbReference type="Pfam" id="PF12585">
    <property type="entry name" value="DUF3759"/>
    <property type="match status" value="1"/>
</dbReference>
<dbReference type="AlphaFoldDB" id="A0A7R7VSN1"/>
<evidence type="ECO:0000313" key="2">
    <source>
        <dbReference type="EMBL" id="BCR89453.1"/>
    </source>
</evidence>
<reference evidence="2" key="1">
    <citation type="submission" date="2021-01" db="EMBL/GenBank/DDBJ databases">
        <authorList>
            <consortium name="Aspergillus chevalieri M1 genome sequencing consortium"/>
            <person name="Kazuki M."/>
            <person name="Futagami T."/>
        </authorList>
    </citation>
    <scope>NUCLEOTIDE SEQUENCE</scope>
    <source>
        <strain evidence="2">M1</strain>
    </source>
</reference>
<organism evidence="2 3">
    <name type="scientific">Aspergillus chevalieri</name>
    <name type="common">Eurotium chevalieri</name>
    <dbReference type="NCBI Taxonomy" id="182096"/>
    <lineage>
        <taxon>Eukaryota</taxon>
        <taxon>Fungi</taxon>
        <taxon>Dikarya</taxon>
        <taxon>Ascomycota</taxon>
        <taxon>Pezizomycotina</taxon>
        <taxon>Eurotiomycetes</taxon>
        <taxon>Eurotiomycetidae</taxon>
        <taxon>Eurotiales</taxon>
        <taxon>Aspergillaceae</taxon>
        <taxon>Aspergillus</taxon>
        <taxon>Aspergillus subgen. Aspergillus</taxon>
    </lineage>
</organism>
<feature type="compositionally biased region" description="Polar residues" evidence="1">
    <location>
        <begin position="121"/>
        <end position="131"/>
    </location>
</feature>